<dbReference type="EMBL" id="BGPR01018903">
    <property type="protein sequence ID" value="GBN80456.1"/>
    <property type="molecule type" value="Genomic_DNA"/>
</dbReference>
<keyword evidence="2" id="KW-1185">Reference proteome</keyword>
<comment type="caution">
    <text evidence="1">The sequence shown here is derived from an EMBL/GenBank/DDBJ whole genome shotgun (WGS) entry which is preliminary data.</text>
</comment>
<evidence type="ECO:0000313" key="2">
    <source>
        <dbReference type="Proteomes" id="UP000499080"/>
    </source>
</evidence>
<evidence type="ECO:0000313" key="1">
    <source>
        <dbReference type="EMBL" id="GBN80456.1"/>
    </source>
</evidence>
<proteinExistence type="predicted"/>
<dbReference type="Proteomes" id="UP000499080">
    <property type="component" value="Unassembled WGS sequence"/>
</dbReference>
<protein>
    <submittedName>
        <fullName evidence="1">Uncharacterized protein</fullName>
    </submittedName>
</protein>
<accession>A0A4Y2RYP1</accession>
<gene>
    <name evidence="1" type="ORF">AVEN_139745_1</name>
</gene>
<reference evidence="1 2" key="1">
    <citation type="journal article" date="2019" name="Sci. Rep.">
        <title>Orb-weaving spider Araneus ventricosus genome elucidates the spidroin gene catalogue.</title>
        <authorList>
            <person name="Kono N."/>
            <person name="Nakamura H."/>
            <person name="Ohtoshi R."/>
            <person name="Moran D.A.P."/>
            <person name="Shinohara A."/>
            <person name="Yoshida Y."/>
            <person name="Fujiwara M."/>
            <person name="Mori M."/>
            <person name="Tomita M."/>
            <person name="Arakawa K."/>
        </authorList>
    </citation>
    <scope>NUCLEOTIDE SEQUENCE [LARGE SCALE GENOMIC DNA]</scope>
</reference>
<sequence length="128" mass="14608">MKSSLTNFHFPTILCPVLHCLRATTVADRLYFPRQALAVAPQSKSHSQSYPCQKKWRFRLVAVPHVVEWLGREGGGALWCRHVHVVGLSLAMSKEFHLYLNCAHFSPRGGTVPSRIFSWHFEGFKLSF</sequence>
<name>A0A4Y2RYP1_ARAVE</name>
<organism evidence="1 2">
    <name type="scientific">Araneus ventricosus</name>
    <name type="common">Orbweaver spider</name>
    <name type="synonym">Epeira ventricosa</name>
    <dbReference type="NCBI Taxonomy" id="182803"/>
    <lineage>
        <taxon>Eukaryota</taxon>
        <taxon>Metazoa</taxon>
        <taxon>Ecdysozoa</taxon>
        <taxon>Arthropoda</taxon>
        <taxon>Chelicerata</taxon>
        <taxon>Arachnida</taxon>
        <taxon>Araneae</taxon>
        <taxon>Araneomorphae</taxon>
        <taxon>Entelegynae</taxon>
        <taxon>Araneoidea</taxon>
        <taxon>Araneidae</taxon>
        <taxon>Araneus</taxon>
    </lineage>
</organism>
<dbReference type="AlphaFoldDB" id="A0A4Y2RYP1"/>